<dbReference type="InterPro" id="IPR002123">
    <property type="entry name" value="Plipid/glycerol_acylTrfase"/>
</dbReference>
<dbReference type="GO" id="GO:0016020">
    <property type="term" value="C:membrane"/>
    <property type="evidence" value="ECO:0007669"/>
    <property type="project" value="TreeGrafter"/>
</dbReference>
<protein>
    <submittedName>
        <fullName evidence="2">Acyltransferase</fullName>
    </submittedName>
</protein>
<reference evidence="2 3" key="1">
    <citation type="journal article" date="2015" name="Genome Biol. Evol.">
        <title>Characterization of Three Mycobacterium spp. with Potential Use in Bioremediation by Genome Sequencing and Comparative Genomics.</title>
        <authorList>
            <person name="Das S."/>
            <person name="Pettersson B.M."/>
            <person name="Behra P.R."/>
            <person name="Ramesh M."/>
            <person name="Dasgupta S."/>
            <person name="Bhattacharya A."/>
            <person name="Kirsebom L.A."/>
        </authorList>
    </citation>
    <scope>NUCLEOTIDE SEQUENCE [LARGE SCALE GENOMIC DNA]</scope>
    <source>
        <strain evidence="2 3">DSM 44075</strain>
    </source>
</reference>
<dbReference type="Pfam" id="PF01553">
    <property type="entry name" value="Acyltransferase"/>
    <property type="match status" value="1"/>
</dbReference>
<proteinExistence type="predicted"/>
<sequence>MADAGERGRLESLADGILSALDGVAESLGGEPVVDDAIARAMAAVAAVGDEFVRRYHRLDIDSTIETPTDPVLFVANHGFGGVVDLNVFAVRAALDELHLDRPLTILTHQLAWTLGVGRLFEPLGARPASRDSAVEAFEAGHHVLVFPGGDKDAAKTFEERNLVKFDGRTGFAKLALEQKVPIVPVVTAGAGESLLVLSSGERLARALRLDKILRVKALPVSVSVPWGLNVGAVGMLPYLPLPTKLVTRVLAPMIAADDETAEQFAGRVESAMQDAMTELTRDRKPLLG</sequence>
<evidence type="ECO:0000313" key="2">
    <source>
        <dbReference type="EMBL" id="KMO77862.1"/>
    </source>
</evidence>
<dbReference type="RefSeq" id="WP_236694159.1">
    <property type="nucleotide sequence ID" value="NZ_CALTXN010000003.1"/>
</dbReference>
<organism evidence="2 3">
    <name type="scientific">Mycolicibacterium obuense</name>
    <dbReference type="NCBI Taxonomy" id="1807"/>
    <lineage>
        <taxon>Bacteria</taxon>
        <taxon>Bacillati</taxon>
        <taxon>Actinomycetota</taxon>
        <taxon>Actinomycetes</taxon>
        <taxon>Mycobacteriales</taxon>
        <taxon>Mycobacteriaceae</taxon>
        <taxon>Mycolicibacterium</taxon>
    </lineage>
</organism>
<accession>A0A0J6W8A9</accession>
<evidence type="ECO:0000313" key="3">
    <source>
        <dbReference type="Proteomes" id="UP000036313"/>
    </source>
</evidence>
<dbReference type="PANTHER" id="PTHR22753:SF14">
    <property type="entry name" value="MONOACYLGLYCEROL_DIACYLGLYCEROL O-ACYLTRANSFERASE"/>
    <property type="match status" value="1"/>
</dbReference>
<keyword evidence="2" id="KW-0012">Acyltransferase</keyword>
<dbReference type="AlphaFoldDB" id="A0A0J6W8A9"/>
<name>A0A0J6W8A9_9MYCO</name>
<dbReference type="PANTHER" id="PTHR22753">
    <property type="entry name" value="TRANSMEMBRANE PROTEIN 68"/>
    <property type="match status" value="1"/>
</dbReference>
<dbReference type="GO" id="GO:0016746">
    <property type="term" value="F:acyltransferase activity"/>
    <property type="evidence" value="ECO:0007669"/>
    <property type="project" value="UniProtKB-KW"/>
</dbReference>
<dbReference type="PATRIC" id="fig|1807.14.peg.1779"/>
<feature type="domain" description="Phospholipid/glycerol acyltransferase" evidence="1">
    <location>
        <begin position="72"/>
        <end position="191"/>
    </location>
</feature>
<comment type="caution">
    <text evidence="2">The sequence shown here is derived from an EMBL/GenBank/DDBJ whole genome shotgun (WGS) entry which is preliminary data.</text>
</comment>
<keyword evidence="2" id="KW-0808">Transferase</keyword>
<evidence type="ECO:0000259" key="1">
    <source>
        <dbReference type="SMART" id="SM00563"/>
    </source>
</evidence>
<dbReference type="EMBL" id="JYNU01000009">
    <property type="protein sequence ID" value="KMO77862.1"/>
    <property type="molecule type" value="Genomic_DNA"/>
</dbReference>
<dbReference type="SUPFAM" id="SSF69593">
    <property type="entry name" value="Glycerol-3-phosphate (1)-acyltransferase"/>
    <property type="match status" value="1"/>
</dbReference>
<dbReference type="SMART" id="SM00563">
    <property type="entry name" value="PlsC"/>
    <property type="match status" value="1"/>
</dbReference>
<gene>
    <name evidence="2" type="ORF">MOBUDSM44075_01770</name>
</gene>
<dbReference type="Proteomes" id="UP000036313">
    <property type="component" value="Unassembled WGS sequence"/>
</dbReference>